<dbReference type="EMBL" id="RKRG01000005">
    <property type="protein sequence ID" value="RPF50201.1"/>
    <property type="molecule type" value="Genomic_DNA"/>
</dbReference>
<comment type="similarity">
    <text evidence="1">Belongs to the intimin/invasin family.</text>
</comment>
<feature type="domain" description="Big-1" evidence="2">
    <location>
        <begin position="556"/>
        <end position="646"/>
    </location>
</feature>
<feature type="domain" description="Big-1" evidence="2">
    <location>
        <begin position="650"/>
        <end position="740"/>
    </location>
</feature>
<dbReference type="InterPro" id="IPR011050">
    <property type="entry name" value="Pectin_lyase_fold/virulence"/>
</dbReference>
<comment type="caution">
    <text evidence="3">The sequence shown here is derived from an EMBL/GenBank/DDBJ whole genome shotgun (WGS) entry which is preliminary data.</text>
</comment>
<evidence type="ECO:0000313" key="3">
    <source>
        <dbReference type="EMBL" id="RPF50201.1"/>
    </source>
</evidence>
<keyword evidence="4" id="KW-1185">Reference proteome</keyword>
<dbReference type="SMART" id="SM00634">
    <property type="entry name" value="BID_1"/>
    <property type="match status" value="2"/>
</dbReference>
<organism evidence="3 4">
    <name type="scientific">Methanobrevibacter gottschalkii DSM 11977</name>
    <dbReference type="NCBI Taxonomy" id="1122229"/>
    <lineage>
        <taxon>Archaea</taxon>
        <taxon>Methanobacteriati</taxon>
        <taxon>Methanobacteriota</taxon>
        <taxon>Methanomada group</taxon>
        <taxon>Methanobacteria</taxon>
        <taxon>Methanobacteriales</taxon>
        <taxon>Methanobacteriaceae</taxon>
        <taxon>Methanobrevibacter</taxon>
    </lineage>
</organism>
<gene>
    <name evidence="3" type="ORF">EDC42_1845</name>
</gene>
<dbReference type="InterPro" id="IPR003344">
    <property type="entry name" value="Big_1_dom"/>
</dbReference>
<name>A0A3N5C1Z7_9EURY</name>
<protein>
    <submittedName>
        <fullName evidence="3">Ig-like domain-containing protein</fullName>
    </submittedName>
</protein>
<reference evidence="3 4" key="1">
    <citation type="submission" date="2018-11" db="EMBL/GenBank/DDBJ databases">
        <title>Genomic Encyclopedia of Type Strains, Phase IV (KMG-IV): sequencing the most valuable type-strain genomes for metagenomic binning, comparative biology and taxonomic classification.</title>
        <authorList>
            <person name="Goeker M."/>
        </authorList>
    </citation>
    <scope>NUCLEOTIDE SEQUENCE [LARGE SCALE GENOMIC DNA]</scope>
    <source>
        <strain evidence="3 4">DSM 11977</strain>
    </source>
</reference>
<proteinExistence type="inferred from homology"/>
<dbReference type="Proteomes" id="UP000271783">
    <property type="component" value="Unassembled WGS sequence"/>
</dbReference>
<dbReference type="Pfam" id="PF05048">
    <property type="entry name" value="NosD"/>
    <property type="match status" value="1"/>
</dbReference>
<dbReference type="InterPro" id="IPR007742">
    <property type="entry name" value="NosD_dom"/>
</dbReference>
<dbReference type="RefSeq" id="WP_069572882.1">
    <property type="nucleotide sequence ID" value="NZ_RKRG01000005.1"/>
</dbReference>
<evidence type="ECO:0000259" key="2">
    <source>
        <dbReference type="SMART" id="SM00634"/>
    </source>
</evidence>
<accession>A0A3N5C1Z7</accession>
<dbReference type="Gene3D" id="2.160.20.10">
    <property type="entry name" value="Single-stranded right-handed beta-helix, Pectin lyase-like"/>
    <property type="match status" value="2"/>
</dbReference>
<dbReference type="InterPro" id="IPR008964">
    <property type="entry name" value="Invasin/intimin_cell_adhesion"/>
</dbReference>
<dbReference type="Pfam" id="PF13229">
    <property type="entry name" value="Beta_helix"/>
    <property type="match status" value="1"/>
</dbReference>
<dbReference type="SUPFAM" id="SSF49373">
    <property type="entry name" value="Invasin/intimin cell-adhesion fragments"/>
    <property type="match status" value="2"/>
</dbReference>
<dbReference type="InterPro" id="IPR012334">
    <property type="entry name" value="Pectin_lyas_fold"/>
</dbReference>
<dbReference type="SUPFAM" id="SSF51126">
    <property type="entry name" value="Pectin lyase-like"/>
    <property type="match status" value="2"/>
</dbReference>
<evidence type="ECO:0000313" key="4">
    <source>
        <dbReference type="Proteomes" id="UP000271783"/>
    </source>
</evidence>
<dbReference type="InterPro" id="IPR006626">
    <property type="entry name" value="PbH1"/>
</dbReference>
<sequence length="1472" mass="161747">MKINKILVLLSFILVVLICTNSVSAFSDDSNLTDDLSSFASDFDKSNLGQNIEVNLDKLSFSEDSPLSDTIIVEEVEKDHNEMDDSTIQKAINNAKAGDTIIINGTSYVHCHFIIDKKLTIISNVGTTMEPCGSDAVSGHRGIFYISPEASGTVISGFTIRNDVAKADDYGILVRGADDVKIQNCVIYNNGLSSDAIRVENTKNTVIENVSISKAFNGIRILDSENVNISDSFIDNAKYCINVIDSNKINLVSNNITNNKISGIAISGSSKNINILSNNISKGHVGINLTVANHVYIISNYIGLSDKYGVYTNCNITKMEIKGNFIDRNGNYNIFNDHRVKNLFVNGGENKQVINNNYMIGGDNQDRPVWHQVYEYRPGKGDNTYNPETDTYTYVGEDNGDYYGHQSGTFMGYVLAINQFLQCPNIYFTFPTNGVTPWTKTGNYNLYLSEITQVKKGVYSISIVDVDGNLAEEISSVPVTFYLMKNNTDNNGKQKAPQEDDVSKVVMMKNGTATVRFYPDEFKESDNILLASFPGIGNNIYSNMYSPYKLFSIDDKFIPGNVTETKVTVSNLNTYPNSNAIFKVILIDLTGNAIANELVNFKINGKSYGATTDVNGVAKIKISQSKEGTYTIAVNYIGDDIDYTSSSAQAKVAVKKISTKILSSNVYMIPNIAEYYSITLKDASGHGISYQKVTFKLNKKIYTVKTNKNGVAKLKLKFTKKTTYYIHVNFEGNSKYKAVSKTNKIIVKYSSKIAKLTVPKVTILPKTYKYYTISLKNTNGKGIAKQKITVKLNGKTYIKTTNGKGNVAIKVKFSKLGAYKVSAIYKGSKIYKKTSSNGKIVVAKSSTKFTAPKVTILPYEKKVYTTTLKTSAGKALSKQKITIVLNGKTYSKTTNSKGQASINVKFSSENVYSVILKYSGNGYYKSSKATGTITVSKISTQLISYNKTFAIDSTKNFTISLKDKSGKTLSNQNITFLFNNQNLTKITDENGIASVNLDANVGSFEIISKYCGNNQYKSISNTNMITISNKTNVVFVDASLPNSEIQKIFDDCKNGSNVEFLGNSYNDISLNINKPLNIYSENRITLNAKSMSPVFKVLASDVKICNLSIVGNSYDGIEINNAVNVVIFENNILNRLDQSKIGEYMLSTISLPGYGINVIDSKNVEISNNSINTFESGIFVSNSNNLSINSNVLKENNYGIKYGFNVSNSNITNNMISESIGLYTNLVPEGPRGYGVFLNNSAVNVTIAKNNISWNHLGISIDANYSTGILITSNLISDNVLEGIRFNEGYDLAKNAIEPVVTDNAIYRNGRGPSMMILGELSANPAGIYGPGAFNDSLKLKLGANWYGKNLIVTWDNDTGVVGYGTMCPRINTTGIAFKEITCVNPGTYSITFYKNDEVASKLPVFNMYATLNDNVEIVFDVINGVGVFTFDTQKFTTGENVIKVSSGSLNDSDRIFKVEMSKTLDDSEVPI</sequence>
<dbReference type="InterPro" id="IPR013783">
    <property type="entry name" value="Ig-like_fold"/>
</dbReference>
<evidence type="ECO:0000256" key="1">
    <source>
        <dbReference type="ARBA" id="ARBA00010116"/>
    </source>
</evidence>
<dbReference type="Gene3D" id="2.60.40.10">
    <property type="entry name" value="Immunoglobulins"/>
    <property type="match status" value="2"/>
</dbReference>
<dbReference type="SMART" id="SM00710">
    <property type="entry name" value="PbH1"/>
    <property type="match status" value="13"/>
</dbReference>
<dbReference type="InterPro" id="IPR039448">
    <property type="entry name" value="Beta_helix"/>
</dbReference>